<protein>
    <submittedName>
        <fullName evidence="12">Membrane protein</fullName>
    </submittedName>
</protein>
<accession>A0ABP9IED0</accession>
<feature type="transmembrane region" description="Helical" evidence="11">
    <location>
        <begin position="53"/>
        <end position="75"/>
    </location>
</feature>
<sequence length="437" mass="46466">MNRTTQTAPPVTGKGPHPVTAGAAEAVPAYEPAPRRPRTERWNLLVRRTAGRYGPVLALYGTLKLVGFSVFMYLLHSAGDYRTKNPRFGGGAHPWDVLASWDGWWYQQIAAHGYDPALVPVPGARGLITLEGNSAAFFPLYPALMRLVSECTGLGLYGAGMLVSVVTSFVAALGIHAVTARIGGPRAGLAAAGLWAVWPGSGTEWSGYSESLYVALAAWACHAVMSRRWLTAGFLTCAAGLTRPTATALIAALTVAALLALVRRQDGVARPVAAIAVAPLGLAGYLAWVGHRMGDWGGYFKLQTGAWAHTFDYGRHSLDVFGSVAVGHFDYLFAFPFEDVIGVAVVLAALLLIPLLIRLRPPVVLVVHTVLTVALVLGSQQIFGNISRYLLPAFPLFVPLALHLRRLALPLQITLLGVAAVASGSYAGYVLFELGVP</sequence>
<keyword evidence="13" id="KW-1185">Reference proteome</keyword>
<gene>
    <name evidence="12" type="ORF">GCM10023335_02740</name>
</gene>
<dbReference type="PANTHER" id="PTHR12468:SF2">
    <property type="entry name" value="GPI MANNOSYLTRANSFERASE 2"/>
    <property type="match status" value="1"/>
</dbReference>
<evidence type="ECO:0000256" key="8">
    <source>
        <dbReference type="ARBA" id="ARBA00022989"/>
    </source>
</evidence>
<feature type="region of interest" description="Disordered" evidence="10">
    <location>
        <begin position="1"/>
        <end position="34"/>
    </location>
</feature>
<comment type="pathway">
    <text evidence="2">Glycolipid biosynthesis; glycosylphosphatidylinositol-anchor biosynthesis.</text>
</comment>
<keyword evidence="9 11" id="KW-0472">Membrane</keyword>
<comment type="subcellular location">
    <subcellularLocation>
        <location evidence="1">Endoplasmic reticulum membrane</location>
        <topology evidence="1">Multi-pass membrane protein</topology>
    </subcellularLocation>
</comment>
<keyword evidence="3" id="KW-0337">GPI-anchor biosynthesis</keyword>
<dbReference type="Proteomes" id="UP001501759">
    <property type="component" value="Unassembled WGS sequence"/>
</dbReference>
<evidence type="ECO:0000313" key="13">
    <source>
        <dbReference type="Proteomes" id="UP001501759"/>
    </source>
</evidence>
<reference evidence="13" key="1">
    <citation type="journal article" date="2019" name="Int. J. Syst. Evol. Microbiol.">
        <title>The Global Catalogue of Microorganisms (GCM) 10K type strain sequencing project: providing services to taxonomists for standard genome sequencing and annotation.</title>
        <authorList>
            <consortium name="The Broad Institute Genomics Platform"/>
            <consortium name="The Broad Institute Genome Sequencing Center for Infectious Disease"/>
            <person name="Wu L."/>
            <person name="Ma J."/>
        </authorList>
    </citation>
    <scope>NUCLEOTIDE SEQUENCE [LARGE SCALE GENOMIC DNA]</scope>
    <source>
        <strain evidence="13">JCM 18409</strain>
    </source>
</reference>
<feature type="transmembrane region" description="Helical" evidence="11">
    <location>
        <begin position="413"/>
        <end position="432"/>
    </location>
</feature>
<evidence type="ECO:0000256" key="10">
    <source>
        <dbReference type="SAM" id="MobiDB-lite"/>
    </source>
</evidence>
<dbReference type="PANTHER" id="PTHR12468">
    <property type="entry name" value="GPI MANNOSYLTRANSFERASE 2"/>
    <property type="match status" value="1"/>
</dbReference>
<feature type="transmembrane region" description="Helical" evidence="11">
    <location>
        <begin position="242"/>
        <end position="261"/>
    </location>
</feature>
<evidence type="ECO:0000256" key="11">
    <source>
        <dbReference type="SAM" id="Phobius"/>
    </source>
</evidence>
<keyword evidence="8 11" id="KW-1133">Transmembrane helix</keyword>
<evidence type="ECO:0000256" key="7">
    <source>
        <dbReference type="ARBA" id="ARBA00022824"/>
    </source>
</evidence>
<proteinExistence type="predicted"/>
<feature type="transmembrane region" description="Helical" evidence="11">
    <location>
        <begin position="183"/>
        <end position="200"/>
    </location>
</feature>
<dbReference type="InterPro" id="IPR007315">
    <property type="entry name" value="PIG-V/Gpi18"/>
</dbReference>
<feature type="transmembrane region" description="Helical" evidence="11">
    <location>
        <begin position="154"/>
        <end position="177"/>
    </location>
</feature>
<evidence type="ECO:0000256" key="9">
    <source>
        <dbReference type="ARBA" id="ARBA00023136"/>
    </source>
</evidence>
<evidence type="ECO:0000256" key="6">
    <source>
        <dbReference type="ARBA" id="ARBA00022692"/>
    </source>
</evidence>
<comment type="caution">
    <text evidence="12">The sequence shown here is derived from an EMBL/GenBank/DDBJ whole genome shotgun (WGS) entry which is preliminary data.</text>
</comment>
<evidence type="ECO:0000313" key="12">
    <source>
        <dbReference type="EMBL" id="GAA4994286.1"/>
    </source>
</evidence>
<evidence type="ECO:0000256" key="4">
    <source>
        <dbReference type="ARBA" id="ARBA00022676"/>
    </source>
</evidence>
<keyword evidence="5" id="KW-0808">Transferase</keyword>
<organism evidence="12 13">
    <name type="scientific">Streptomyces siamensis</name>
    <dbReference type="NCBI Taxonomy" id="1274986"/>
    <lineage>
        <taxon>Bacteria</taxon>
        <taxon>Bacillati</taxon>
        <taxon>Actinomycetota</taxon>
        <taxon>Actinomycetes</taxon>
        <taxon>Kitasatosporales</taxon>
        <taxon>Streptomycetaceae</taxon>
        <taxon>Streptomyces</taxon>
    </lineage>
</organism>
<name>A0ABP9IED0_9ACTN</name>
<evidence type="ECO:0000256" key="3">
    <source>
        <dbReference type="ARBA" id="ARBA00022502"/>
    </source>
</evidence>
<feature type="transmembrane region" description="Helical" evidence="11">
    <location>
        <begin position="340"/>
        <end position="357"/>
    </location>
</feature>
<evidence type="ECO:0000256" key="5">
    <source>
        <dbReference type="ARBA" id="ARBA00022679"/>
    </source>
</evidence>
<keyword evidence="7" id="KW-0256">Endoplasmic reticulum</keyword>
<feature type="transmembrane region" description="Helical" evidence="11">
    <location>
        <begin position="268"/>
        <end position="288"/>
    </location>
</feature>
<feature type="transmembrane region" description="Helical" evidence="11">
    <location>
        <begin position="364"/>
        <end position="383"/>
    </location>
</feature>
<evidence type="ECO:0000256" key="1">
    <source>
        <dbReference type="ARBA" id="ARBA00004477"/>
    </source>
</evidence>
<dbReference type="EMBL" id="BAABKB010000001">
    <property type="protein sequence ID" value="GAA4994286.1"/>
    <property type="molecule type" value="Genomic_DNA"/>
</dbReference>
<feature type="compositionally biased region" description="Low complexity" evidence="10">
    <location>
        <begin position="18"/>
        <end position="32"/>
    </location>
</feature>
<evidence type="ECO:0000256" key="2">
    <source>
        <dbReference type="ARBA" id="ARBA00004687"/>
    </source>
</evidence>
<keyword evidence="6 11" id="KW-0812">Transmembrane</keyword>
<keyword evidence="4" id="KW-0328">Glycosyltransferase</keyword>